<evidence type="ECO:0000313" key="2">
    <source>
        <dbReference type="Proteomes" id="UP001234989"/>
    </source>
</evidence>
<reference evidence="1" key="1">
    <citation type="submission" date="2023-08" db="EMBL/GenBank/DDBJ databases">
        <title>A de novo genome assembly of Solanum verrucosum Schlechtendal, a Mexican diploid species geographically isolated from the other diploid A-genome species in potato relatives.</title>
        <authorList>
            <person name="Hosaka K."/>
        </authorList>
    </citation>
    <scope>NUCLEOTIDE SEQUENCE</scope>
    <source>
        <tissue evidence="1">Young leaves</tissue>
    </source>
</reference>
<organism evidence="1 2">
    <name type="scientific">Solanum verrucosum</name>
    <dbReference type="NCBI Taxonomy" id="315347"/>
    <lineage>
        <taxon>Eukaryota</taxon>
        <taxon>Viridiplantae</taxon>
        <taxon>Streptophyta</taxon>
        <taxon>Embryophyta</taxon>
        <taxon>Tracheophyta</taxon>
        <taxon>Spermatophyta</taxon>
        <taxon>Magnoliopsida</taxon>
        <taxon>eudicotyledons</taxon>
        <taxon>Gunneridae</taxon>
        <taxon>Pentapetalae</taxon>
        <taxon>asterids</taxon>
        <taxon>lamiids</taxon>
        <taxon>Solanales</taxon>
        <taxon>Solanaceae</taxon>
        <taxon>Solanoideae</taxon>
        <taxon>Solaneae</taxon>
        <taxon>Solanum</taxon>
    </lineage>
</organism>
<keyword evidence="2" id="KW-1185">Reference proteome</keyword>
<accession>A0AAF0UQ57</accession>
<dbReference type="EMBL" id="CP133621">
    <property type="protein sequence ID" value="WMV49989.1"/>
    <property type="molecule type" value="Genomic_DNA"/>
</dbReference>
<dbReference type="Proteomes" id="UP001234989">
    <property type="component" value="Chromosome 10"/>
</dbReference>
<proteinExistence type="predicted"/>
<name>A0AAF0UQ57_SOLVR</name>
<dbReference type="AlphaFoldDB" id="A0AAF0UQ57"/>
<protein>
    <submittedName>
        <fullName evidence="1">Uncharacterized protein</fullName>
    </submittedName>
</protein>
<sequence>MECKDFIDYCDASHSGLDVVLMQDLAT</sequence>
<gene>
    <name evidence="1" type="ORF">MTR67_043374</name>
</gene>
<evidence type="ECO:0000313" key="1">
    <source>
        <dbReference type="EMBL" id="WMV49989.1"/>
    </source>
</evidence>